<evidence type="ECO:0000259" key="7">
    <source>
        <dbReference type="Pfam" id="PF01292"/>
    </source>
</evidence>
<organism evidence="8 9">
    <name type="scientific">Oxynema aestuarii AP17</name>
    <dbReference type="NCBI Taxonomy" id="2064643"/>
    <lineage>
        <taxon>Bacteria</taxon>
        <taxon>Bacillati</taxon>
        <taxon>Cyanobacteriota</taxon>
        <taxon>Cyanophyceae</taxon>
        <taxon>Oscillatoriophycideae</taxon>
        <taxon>Oscillatoriales</taxon>
        <taxon>Oscillatoriaceae</taxon>
        <taxon>Oxynema</taxon>
        <taxon>Oxynema aestuarii</taxon>
    </lineage>
</organism>
<dbReference type="Proteomes" id="UP000500857">
    <property type="component" value="Chromosome"/>
</dbReference>
<evidence type="ECO:0000256" key="1">
    <source>
        <dbReference type="ARBA" id="ARBA00004651"/>
    </source>
</evidence>
<evidence type="ECO:0000313" key="8">
    <source>
        <dbReference type="EMBL" id="QIZ70796.1"/>
    </source>
</evidence>
<name>A0A6H1TX64_9CYAN</name>
<keyword evidence="2" id="KW-1003">Cell membrane</keyword>
<keyword evidence="4 6" id="KW-1133">Transmembrane helix</keyword>
<dbReference type="SUPFAM" id="SSF81342">
    <property type="entry name" value="Transmembrane di-heme cytochromes"/>
    <property type="match status" value="1"/>
</dbReference>
<protein>
    <submittedName>
        <fullName evidence="8">Cytochrome b/b6 domain-containing protein</fullName>
    </submittedName>
</protein>
<reference evidence="8 9" key="1">
    <citation type="submission" date="2020-04" db="EMBL/GenBank/DDBJ databases">
        <authorList>
            <person name="Basu S."/>
            <person name="Maruthanayagam V."/>
            <person name="Chakraborty S."/>
            <person name="Pramanik A."/>
            <person name="Mukherjee J."/>
            <person name="Brink B."/>
        </authorList>
    </citation>
    <scope>NUCLEOTIDE SEQUENCE [LARGE SCALE GENOMIC DNA]</scope>
    <source>
        <strain evidence="8 9">AP17</strain>
    </source>
</reference>
<feature type="transmembrane region" description="Helical" evidence="6">
    <location>
        <begin position="12"/>
        <end position="36"/>
    </location>
</feature>
<keyword evidence="3 6" id="KW-0812">Transmembrane</keyword>
<dbReference type="RefSeq" id="WP_168568951.1">
    <property type="nucleotide sequence ID" value="NZ_CP051167.1"/>
</dbReference>
<dbReference type="GO" id="GO:0022904">
    <property type="term" value="P:respiratory electron transport chain"/>
    <property type="evidence" value="ECO:0007669"/>
    <property type="project" value="InterPro"/>
</dbReference>
<keyword evidence="9" id="KW-1185">Reference proteome</keyword>
<dbReference type="InterPro" id="IPR016174">
    <property type="entry name" value="Di-haem_cyt_TM"/>
</dbReference>
<dbReference type="AlphaFoldDB" id="A0A6H1TX64"/>
<feature type="transmembrane region" description="Helical" evidence="6">
    <location>
        <begin position="56"/>
        <end position="76"/>
    </location>
</feature>
<comment type="subcellular location">
    <subcellularLocation>
        <location evidence="1">Cell membrane</location>
        <topology evidence="1">Multi-pass membrane protein</topology>
    </subcellularLocation>
</comment>
<feature type="domain" description="Cytochrome b561 bacterial/Ni-hydrogenase" evidence="7">
    <location>
        <begin position="9"/>
        <end position="176"/>
    </location>
</feature>
<feature type="transmembrane region" description="Helical" evidence="6">
    <location>
        <begin position="145"/>
        <end position="170"/>
    </location>
</feature>
<evidence type="ECO:0000256" key="5">
    <source>
        <dbReference type="ARBA" id="ARBA00023136"/>
    </source>
</evidence>
<evidence type="ECO:0000256" key="6">
    <source>
        <dbReference type="SAM" id="Phobius"/>
    </source>
</evidence>
<dbReference type="Pfam" id="PF01292">
    <property type="entry name" value="Ni_hydr_CYTB"/>
    <property type="match status" value="1"/>
</dbReference>
<feature type="transmembrane region" description="Helical" evidence="6">
    <location>
        <begin position="107"/>
        <end position="125"/>
    </location>
</feature>
<evidence type="ECO:0000256" key="2">
    <source>
        <dbReference type="ARBA" id="ARBA00022475"/>
    </source>
</evidence>
<evidence type="ECO:0000256" key="4">
    <source>
        <dbReference type="ARBA" id="ARBA00022989"/>
    </source>
</evidence>
<dbReference type="GO" id="GO:0009055">
    <property type="term" value="F:electron transfer activity"/>
    <property type="evidence" value="ECO:0007669"/>
    <property type="project" value="InterPro"/>
</dbReference>
<proteinExistence type="predicted"/>
<accession>A0A6H1TX64</accession>
<dbReference type="Gene3D" id="1.20.950.20">
    <property type="entry name" value="Transmembrane di-heme cytochromes, Chain C"/>
    <property type="match status" value="1"/>
</dbReference>
<keyword evidence="5 6" id="KW-0472">Membrane</keyword>
<dbReference type="EMBL" id="CP051167">
    <property type="protein sequence ID" value="QIZ70796.1"/>
    <property type="molecule type" value="Genomic_DNA"/>
</dbReference>
<evidence type="ECO:0000313" key="9">
    <source>
        <dbReference type="Proteomes" id="UP000500857"/>
    </source>
</evidence>
<dbReference type="GO" id="GO:0005886">
    <property type="term" value="C:plasma membrane"/>
    <property type="evidence" value="ECO:0007669"/>
    <property type="project" value="UniProtKB-SubCell"/>
</dbReference>
<dbReference type="KEGG" id="oxy:HCG48_09535"/>
<dbReference type="InterPro" id="IPR011577">
    <property type="entry name" value="Cyt_b561_bac/Ni-Hgenase"/>
</dbReference>
<gene>
    <name evidence="8" type="ORF">HCG48_09535</name>
</gene>
<sequence length="198" mass="22846">MSERSRPYQPSLLRLLHAANALVVLCAWLSAILVYNTYDRRFVQLPLPEIPGTIDIHGTFAVGLLLTLPPFALYSFHLGSKRLIQSDSWRQLKHLDRPSGRYALHRIANTLILLATTLAFVSGRMMKEDWLPQGNLQELWYTIHLWGWVIVGIAIALHIALGIWVGGIALMRSMVSWRMRENDTPQTWWQQVQRIWKP</sequence>
<evidence type="ECO:0000256" key="3">
    <source>
        <dbReference type="ARBA" id="ARBA00022692"/>
    </source>
</evidence>